<evidence type="ECO:0000256" key="2">
    <source>
        <dbReference type="ARBA" id="ARBA00003921"/>
    </source>
</evidence>
<evidence type="ECO:0000256" key="16">
    <source>
        <dbReference type="ARBA" id="ARBA00023316"/>
    </source>
</evidence>
<evidence type="ECO:0000256" key="14">
    <source>
        <dbReference type="ARBA" id="ARBA00022984"/>
    </source>
</evidence>
<dbReference type="SUPFAM" id="SSF56059">
    <property type="entry name" value="Glutathione synthetase ATP-binding domain-like"/>
    <property type="match status" value="1"/>
</dbReference>
<feature type="binding site" evidence="20">
    <location>
        <position position="256"/>
    </location>
    <ligand>
        <name>Mg(2+)</name>
        <dbReference type="ChEBI" id="CHEBI:18420"/>
        <label>1</label>
    </ligand>
</feature>
<proteinExistence type="inferred from homology"/>
<evidence type="ECO:0000256" key="19">
    <source>
        <dbReference type="PIRSR" id="PIRSR039102-1"/>
    </source>
</evidence>
<dbReference type="PROSITE" id="PS50975">
    <property type="entry name" value="ATP_GRASP"/>
    <property type="match status" value="1"/>
</dbReference>
<dbReference type="GO" id="GO:0005524">
    <property type="term" value="F:ATP binding"/>
    <property type="evidence" value="ECO:0007669"/>
    <property type="project" value="UniProtKB-UniRule"/>
</dbReference>
<dbReference type="Gene3D" id="3.30.470.20">
    <property type="entry name" value="ATP-grasp fold, B domain"/>
    <property type="match status" value="1"/>
</dbReference>
<keyword evidence="24" id="KW-1185">Reference proteome</keyword>
<feature type="active site" evidence="19">
    <location>
        <position position="21"/>
    </location>
</feature>
<comment type="function">
    <text evidence="2 18">Cell wall formation.</text>
</comment>
<dbReference type="PANTHER" id="PTHR23132">
    <property type="entry name" value="D-ALANINE--D-ALANINE LIGASE"/>
    <property type="match status" value="1"/>
</dbReference>
<dbReference type="Gene3D" id="3.40.50.20">
    <property type="match status" value="1"/>
</dbReference>
<dbReference type="Proteomes" id="UP001150830">
    <property type="component" value="Unassembled WGS sequence"/>
</dbReference>
<dbReference type="PROSITE" id="PS00843">
    <property type="entry name" value="DALA_DALA_LIGASE_1"/>
    <property type="match status" value="1"/>
</dbReference>
<dbReference type="GO" id="GO:0071555">
    <property type="term" value="P:cell wall organization"/>
    <property type="evidence" value="ECO:0007669"/>
    <property type="project" value="UniProtKB-KW"/>
</dbReference>
<dbReference type="PROSITE" id="PS00844">
    <property type="entry name" value="DALA_DALA_LIGASE_2"/>
    <property type="match status" value="1"/>
</dbReference>
<evidence type="ECO:0000256" key="20">
    <source>
        <dbReference type="PIRSR" id="PIRSR039102-3"/>
    </source>
</evidence>
<dbReference type="InterPro" id="IPR016185">
    <property type="entry name" value="PreATP-grasp_dom_sf"/>
</dbReference>
<keyword evidence="7 18" id="KW-0963">Cytoplasm</keyword>
<evidence type="ECO:0000256" key="11">
    <source>
        <dbReference type="ARBA" id="ARBA00022840"/>
    </source>
</evidence>
<dbReference type="RefSeq" id="WP_283174217.1">
    <property type="nucleotide sequence ID" value="NZ_JAPNOA010000029.1"/>
</dbReference>
<dbReference type="InterPro" id="IPR011761">
    <property type="entry name" value="ATP-grasp"/>
</dbReference>
<dbReference type="GO" id="GO:0008716">
    <property type="term" value="F:D-alanine-D-alanine ligase activity"/>
    <property type="evidence" value="ECO:0007669"/>
    <property type="project" value="UniProtKB-UniRule"/>
</dbReference>
<keyword evidence="13 18" id="KW-0133">Cell shape</keyword>
<dbReference type="InterPro" id="IPR005905">
    <property type="entry name" value="D_ala_D_ala"/>
</dbReference>
<feature type="active site" evidence="19">
    <location>
        <position position="149"/>
    </location>
</feature>
<feature type="binding site" evidence="20">
    <location>
        <position position="269"/>
    </location>
    <ligand>
        <name>Mg(2+)</name>
        <dbReference type="ChEBI" id="CHEBI:18420"/>
        <label>1</label>
    </ligand>
</feature>
<evidence type="ECO:0000256" key="9">
    <source>
        <dbReference type="ARBA" id="ARBA00022723"/>
    </source>
</evidence>
<evidence type="ECO:0000259" key="22">
    <source>
        <dbReference type="PROSITE" id="PS50975"/>
    </source>
</evidence>
<keyword evidence="15 20" id="KW-0464">Manganese</keyword>
<evidence type="ECO:0000256" key="13">
    <source>
        <dbReference type="ARBA" id="ARBA00022960"/>
    </source>
</evidence>
<gene>
    <name evidence="18" type="primary">ddl</name>
    <name evidence="23" type="ORF">OUO13_12510</name>
</gene>
<evidence type="ECO:0000256" key="17">
    <source>
        <dbReference type="ARBA" id="ARBA00047614"/>
    </source>
</evidence>
<dbReference type="PIRSF" id="PIRSF039102">
    <property type="entry name" value="Ddl/VanB"/>
    <property type="match status" value="1"/>
</dbReference>
<evidence type="ECO:0000313" key="24">
    <source>
        <dbReference type="Proteomes" id="UP001150830"/>
    </source>
</evidence>
<keyword evidence="14 18" id="KW-0573">Peptidoglycan synthesis</keyword>
<dbReference type="NCBIfam" id="NF002378">
    <property type="entry name" value="PRK01372.1"/>
    <property type="match status" value="1"/>
</dbReference>
<dbReference type="SUPFAM" id="SSF52440">
    <property type="entry name" value="PreATP-grasp domain"/>
    <property type="match status" value="1"/>
</dbReference>
<evidence type="ECO:0000256" key="3">
    <source>
        <dbReference type="ARBA" id="ARBA00004496"/>
    </source>
</evidence>
<reference evidence="23" key="1">
    <citation type="submission" date="2022-11" db="EMBL/GenBank/DDBJ databases">
        <title>Parathalassolutuus dongxingensis gen. nov., sp. nov., a novel member of family Oceanospirillaceae isolated from a coastal shrimp pond in Guangxi, China.</title>
        <authorList>
            <person name="Chen H."/>
        </authorList>
    </citation>
    <scope>NUCLEOTIDE SEQUENCE</scope>
    <source>
        <strain evidence="23">G-43</strain>
    </source>
</reference>
<comment type="catalytic activity">
    <reaction evidence="17 18">
        <text>2 D-alanine + ATP = D-alanyl-D-alanine + ADP + phosphate + H(+)</text>
        <dbReference type="Rhea" id="RHEA:11224"/>
        <dbReference type="ChEBI" id="CHEBI:15378"/>
        <dbReference type="ChEBI" id="CHEBI:30616"/>
        <dbReference type="ChEBI" id="CHEBI:43474"/>
        <dbReference type="ChEBI" id="CHEBI:57416"/>
        <dbReference type="ChEBI" id="CHEBI:57822"/>
        <dbReference type="ChEBI" id="CHEBI:456216"/>
        <dbReference type="EC" id="6.3.2.4"/>
    </reaction>
</comment>
<dbReference type="InterPro" id="IPR011127">
    <property type="entry name" value="Dala_Dala_lig_N"/>
</dbReference>
<dbReference type="EMBL" id="JAPNOA010000029">
    <property type="protein sequence ID" value="MCY0966012.1"/>
    <property type="molecule type" value="Genomic_DNA"/>
</dbReference>
<evidence type="ECO:0000256" key="8">
    <source>
        <dbReference type="ARBA" id="ARBA00022598"/>
    </source>
</evidence>
<dbReference type="NCBIfam" id="TIGR01205">
    <property type="entry name" value="D_ala_D_alaTIGR"/>
    <property type="match status" value="1"/>
</dbReference>
<keyword evidence="12 20" id="KW-0460">Magnesium</keyword>
<evidence type="ECO:0000313" key="23">
    <source>
        <dbReference type="EMBL" id="MCY0966012.1"/>
    </source>
</evidence>
<dbReference type="InterPro" id="IPR013815">
    <property type="entry name" value="ATP_grasp_subdomain_1"/>
</dbReference>
<comment type="pathway">
    <text evidence="4 18">Cell wall biogenesis; peptidoglycan biosynthesis.</text>
</comment>
<feature type="binding site" evidence="20">
    <location>
        <position position="269"/>
    </location>
    <ligand>
        <name>Mg(2+)</name>
        <dbReference type="ChEBI" id="CHEBI:18420"/>
        <label>2</label>
    </ligand>
</feature>
<evidence type="ECO:0000256" key="5">
    <source>
        <dbReference type="ARBA" id="ARBA00010871"/>
    </source>
</evidence>
<evidence type="ECO:0000256" key="6">
    <source>
        <dbReference type="ARBA" id="ARBA00012216"/>
    </source>
</evidence>
<comment type="subcellular location">
    <subcellularLocation>
        <location evidence="3 18">Cytoplasm</location>
    </subcellularLocation>
</comment>
<dbReference type="GO" id="GO:0008360">
    <property type="term" value="P:regulation of cell shape"/>
    <property type="evidence" value="ECO:0007669"/>
    <property type="project" value="UniProtKB-KW"/>
</dbReference>
<evidence type="ECO:0000256" key="7">
    <source>
        <dbReference type="ARBA" id="ARBA00022490"/>
    </source>
</evidence>
<evidence type="ECO:0000256" key="21">
    <source>
        <dbReference type="PROSITE-ProRule" id="PRU00409"/>
    </source>
</evidence>
<dbReference type="EC" id="6.3.2.4" evidence="6 18"/>
<feature type="active site" evidence="19">
    <location>
        <position position="280"/>
    </location>
</feature>
<keyword evidence="10 21" id="KW-0547">Nucleotide-binding</keyword>
<dbReference type="InterPro" id="IPR011095">
    <property type="entry name" value="Dala_Dala_lig_C"/>
</dbReference>
<evidence type="ECO:0000256" key="10">
    <source>
        <dbReference type="ARBA" id="ARBA00022741"/>
    </source>
</evidence>
<dbReference type="PANTHER" id="PTHR23132:SF23">
    <property type="entry name" value="D-ALANINE--D-ALANINE LIGASE B"/>
    <property type="match status" value="1"/>
</dbReference>
<dbReference type="HAMAP" id="MF_00047">
    <property type="entry name" value="Dala_Dala_lig"/>
    <property type="match status" value="1"/>
</dbReference>
<evidence type="ECO:0000256" key="12">
    <source>
        <dbReference type="ARBA" id="ARBA00022842"/>
    </source>
</evidence>
<keyword evidence="8 18" id="KW-0436">Ligase</keyword>
<comment type="caution">
    <text evidence="23">The sequence shown here is derived from an EMBL/GenBank/DDBJ whole genome shotgun (WGS) entry which is preliminary data.</text>
</comment>
<evidence type="ECO:0000256" key="15">
    <source>
        <dbReference type="ARBA" id="ARBA00023211"/>
    </source>
</evidence>
<dbReference type="InterPro" id="IPR000291">
    <property type="entry name" value="D-Ala_lig_Van_CS"/>
</dbReference>
<dbReference type="GO" id="GO:0009252">
    <property type="term" value="P:peptidoglycan biosynthetic process"/>
    <property type="evidence" value="ECO:0007669"/>
    <property type="project" value="UniProtKB-UniRule"/>
</dbReference>
<dbReference type="Pfam" id="PF01820">
    <property type="entry name" value="Dala_Dala_lig_N"/>
    <property type="match status" value="1"/>
</dbReference>
<keyword evidence="16 18" id="KW-0961">Cell wall biogenesis/degradation</keyword>
<dbReference type="AlphaFoldDB" id="A0A9X3EEC7"/>
<dbReference type="GO" id="GO:0005829">
    <property type="term" value="C:cytosol"/>
    <property type="evidence" value="ECO:0007669"/>
    <property type="project" value="TreeGrafter"/>
</dbReference>
<feature type="domain" description="ATP-grasp" evidence="22">
    <location>
        <begin position="107"/>
        <end position="302"/>
    </location>
</feature>
<comment type="similarity">
    <text evidence="5 18">Belongs to the D-alanine--D-alanine ligase family.</text>
</comment>
<name>A0A9X3EEC7_9GAMM</name>
<organism evidence="23 24">
    <name type="scientific">Parathalassolituus penaei</name>
    <dbReference type="NCBI Taxonomy" id="2997323"/>
    <lineage>
        <taxon>Bacteria</taxon>
        <taxon>Pseudomonadati</taxon>
        <taxon>Pseudomonadota</taxon>
        <taxon>Gammaproteobacteria</taxon>
        <taxon>Oceanospirillales</taxon>
        <taxon>Oceanospirillaceae</taxon>
        <taxon>Parathalassolituus</taxon>
    </lineage>
</organism>
<evidence type="ECO:0000256" key="4">
    <source>
        <dbReference type="ARBA" id="ARBA00004752"/>
    </source>
</evidence>
<keyword evidence="11 21" id="KW-0067">ATP-binding</keyword>
<accession>A0A9X3EEC7</accession>
<comment type="cofactor">
    <cofactor evidence="20">
        <name>Mg(2+)</name>
        <dbReference type="ChEBI" id="CHEBI:18420"/>
    </cofactor>
    <cofactor evidence="20">
        <name>Mn(2+)</name>
        <dbReference type="ChEBI" id="CHEBI:29035"/>
    </cofactor>
    <text evidence="20">Binds 2 magnesium or manganese ions per subunit.</text>
</comment>
<dbReference type="Gene3D" id="3.30.1490.20">
    <property type="entry name" value="ATP-grasp fold, A domain"/>
    <property type="match status" value="1"/>
</dbReference>
<keyword evidence="9 20" id="KW-0479">Metal-binding</keyword>
<evidence type="ECO:0000256" key="1">
    <source>
        <dbReference type="ARBA" id="ARBA00001936"/>
    </source>
</evidence>
<evidence type="ECO:0000256" key="18">
    <source>
        <dbReference type="HAMAP-Rule" id="MF_00047"/>
    </source>
</evidence>
<dbReference type="GO" id="GO:0046872">
    <property type="term" value="F:metal ion binding"/>
    <property type="evidence" value="ECO:0007669"/>
    <property type="project" value="UniProtKB-KW"/>
</dbReference>
<comment type="cofactor">
    <cofactor evidence="1">
        <name>Mn(2+)</name>
        <dbReference type="ChEBI" id="CHEBI:29035"/>
    </cofactor>
</comment>
<protein>
    <recommendedName>
        <fullName evidence="6 18">D-alanine--D-alanine ligase</fullName>
        <ecNumber evidence="6 18">6.3.2.4</ecNumber>
    </recommendedName>
    <alternativeName>
        <fullName evidence="18">D-Ala-D-Ala ligase</fullName>
    </alternativeName>
    <alternativeName>
        <fullName evidence="18">D-alanylalanine synthetase</fullName>
    </alternativeName>
</protein>
<feature type="binding site" evidence="20">
    <location>
        <position position="271"/>
    </location>
    <ligand>
        <name>Mg(2+)</name>
        <dbReference type="ChEBI" id="CHEBI:18420"/>
        <label>2</label>
    </ligand>
</feature>
<sequence>MAFDPSVYGRVAVLMGGTSAERPVSLRSGSAVHSALVSRGVNAVAIDVGNDIATRLASEHFDMAFIALHGRGGEDGSIQGLLEWMQIPYTGSGVLASALGMDKWRTKMVWSAAGLPTPAACLLDRNSQWPDVISKLNFNAIVKPAHEGSSIGMRRVHDAAQLQESFEFASQYDALVLAEQWITGREYTVAVLGDQVLSPIRLVTSHEFYDYEAKYEANDTQYLLPCGLEENKEAELKALVRSAFDVVGCRGWGRVDVMQDEDGKFWLLEVNTAPGMTDHSLVPMAARHAGLNFSDLVLTLLDEVRGR</sequence>
<dbReference type="Pfam" id="PF07478">
    <property type="entry name" value="Dala_Dala_lig_C"/>
    <property type="match status" value="1"/>
</dbReference>
<dbReference type="FunFam" id="3.30.470.20:FF:000008">
    <property type="entry name" value="D-alanine--D-alanine ligase"/>
    <property type="match status" value="1"/>
</dbReference>